<evidence type="ECO:0000256" key="1">
    <source>
        <dbReference type="SAM" id="MobiDB-lite"/>
    </source>
</evidence>
<evidence type="ECO:0000313" key="2">
    <source>
        <dbReference type="EMBL" id="PPK80713.1"/>
    </source>
</evidence>
<protein>
    <submittedName>
        <fullName evidence="2">Uncharacterized protein</fullName>
    </submittedName>
</protein>
<reference evidence="2 3" key="1">
    <citation type="submission" date="2018-02" db="EMBL/GenBank/DDBJ databases">
        <title>Genomic Encyclopedia of Archaeal and Bacterial Type Strains, Phase II (KMG-II): from individual species to whole genera.</title>
        <authorList>
            <person name="Goeker M."/>
        </authorList>
    </citation>
    <scope>NUCLEOTIDE SEQUENCE [LARGE SCALE GENOMIC DNA]</scope>
    <source>
        <strain evidence="2 3">DSM 3808</strain>
    </source>
</reference>
<feature type="region of interest" description="Disordered" evidence="1">
    <location>
        <begin position="1"/>
        <end position="21"/>
    </location>
</feature>
<organism evidence="2 3">
    <name type="scientific">Lacrimispora xylanisolvens</name>
    <dbReference type="NCBI Taxonomy" id="384636"/>
    <lineage>
        <taxon>Bacteria</taxon>
        <taxon>Bacillati</taxon>
        <taxon>Bacillota</taxon>
        <taxon>Clostridia</taxon>
        <taxon>Lachnospirales</taxon>
        <taxon>Lachnospiraceae</taxon>
        <taxon>Lacrimispora</taxon>
    </lineage>
</organism>
<proteinExistence type="predicted"/>
<dbReference type="AlphaFoldDB" id="A0A2S6HST8"/>
<name>A0A2S6HST8_9FIRM</name>
<accession>A0A2S6HST8</accession>
<dbReference type="Proteomes" id="UP000237749">
    <property type="component" value="Unassembled WGS sequence"/>
</dbReference>
<keyword evidence="3" id="KW-1185">Reference proteome</keyword>
<evidence type="ECO:0000313" key="3">
    <source>
        <dbReference type="Proteomes" id="UP000237749"/>
    </source>
</evidence>
<comment type="caution">
    <text evidence="2">The sequence shown here is derived from an EMBL/GenBank/DDBJ whole genome shotgun (WGS) entry which is preliminary data.</text>
</comment>
<sequence>MNQNTKPTERKGAEATSMPKRYGVSLPQDLSRCDGCPYPQVGFICWSPDGTCMKTDVDAINRRSKGR</sequence>
<dbReference type="EMBL" id="PTJA01000006">
    <property type="protein sequence ID" value="PPK80713.1"/>
    <property type="molecule type" value="Genomic_DNA"/>
</dbReference>
<dbReference type="RefSeq" id="WP_104437387.1">
    <property type="nucleotide sequence ID" value="NZ_PTJA01000006.1"/>
</dbReference>
<gene>
    <name evidence="2" type="ORF">BXY41_106304</name>
</gene>